<evidence type="ECO:0000313" key="3">
    <source>
        <dbReference type="Proteomes" id="UP001479606"/>
    </source>
</evidence>
<organism evidence="2 3">
    <name type="scientific">Hymenobacter segetis</name>
    <dbReference type="NCBI Taxonomy" id="2025509"/>
    <lineage>
        <taxon>Bacteria</taxon>
        <taxon>Pseudomonadati</taxon>
        <taxon>Bacteroidota</taxon>
        <taxon>Cytophagia</taxon>
        <taxon>Cytophagales</taxon>
        <taxon>Hymenobacteraceae</taxon>
        <taxon>Hymenobacter</taxon>
    </lineage>
</organism>
<dbReference type="Pfam" id="PF18731">
    <property type="entry name" value="HEPN_Swt1"/>
    <property type="match status" value="1"/>
</dbReference>
<evidence type="ECO:0000313" key="2">
    <source>
        <dbReference type="EMBL" id="MEL5993980.1"/>
    </source>
</evidence>
<keyword evidence="3" id="KW-1185">Reference proteome</keyword>
<dbReference type="EMBL" id="JBCEVZ010000012">
    <property type="protein sequence ID" value="MEL5993980.1"/>
    <property type="molecule type" value="Genomic_DNA"/>
</dbReference>
<evidence type="ECO:0000259" key="1">
    <source>
        <dbReference type="Pfam" id="PF18731"/>
    </source>
</evidence>
<dbReference type="InterPro" id="IPR041650">
    <property type="entry name" value="HEPN_Swt1"/>
</dbReference>
<sequence length="256" mass="29831">MNEKQALQDVENVLRDFISAGLDKKFGPDWFSKCGLPDDRIAKWKEKLEIENKKQKHSSCDPRLIYYSDFYDLRNMLNKNWDIFSAALGEKKEVDALLGMLENYRNSNAHGRELLTYQKHLVVGITGEIRNRITKFRSMQETGADYFPRIESVHDNYGNSWKVDEYGIVRTGKLLREGDVLEYIVSATDPQGEELEYSIRHNEWQKSRVLQLTILKEHIGLGTKIYISIRSTREYHANKSGDDDSVIFKYDVLPNQ</sequence>
<reference evidence="2 3" key="1">
    <citation type="journal article" date="2018" name="Arch. Microbiol.">
        <title>Hymenobacter segetis sp. nov., isolated from soil.</title>
        <authorList>
            <person name="Ten L.N."/>
            <person name="Lim S.J."/>
            <person name="Kim B.O."/>
            <person name="Kang I.K."/>
            <person name="Jung H.Y."/>
        </authorList>
    </citation>
    <scope>NUCLEOTIDE SEQUENCE [LARGE SCALE GENOMIC DNA]</scope>
    <source>
        <strain evidence="2 3">S7-3-11</strain>
    </source>
</reference>
<comment type="caution">
    <text evidence="2">The sequence shown here is derived from an EMBL/GenBank/DDBJ whole genome shotgun (WGS) entry which is preliminary data.</text>
</comment>
<name>A0ABU9LVA4_9BACT</name>
<dbReference type="Proteomes" id="UP001479606">
    <property type="component" value="Unassembled WGS sequence"/>
</dbReference>
<accession>A0ABU9LVA4</accession>
<proteinExistence type="predicted"/>
<feature type="domain" description="Swt1-like HEPN" evidence="1">
    <location>
        <begin position="5"/>
        <end position="114"/>
    </location>
</feature>
<gene>
    <name evidence="2" type="ORF">AAFH49_07150</name>
</gene>
<protein>
    <submittedName>
        <fullName evidence="2">Swt1 family HEPN domain-containing protein</fullName>
    </submittedName>
</protein>
<dbReference type="RefSeq" id="WP_342296923.1">
    <property type="nucleotide sequence ID" value="NZ_JBCEVZ010000012.1"/>
</dbReference>